<dbReference type="Gene3D" id="2.180.10.10">
    <property type="entry name" value="RHS repeat-associated core"/>
    <property type="match status" value="1"/>
</dbReference>
<organism evidence="2 3">
    <name type="scientific">Bacteroides nordii</name>
    <dbReference type="NCBI Taxonomy" id="291645"/>
    <lineage>
        <taxon>Bacteria</taxon>
        <taxon>Pseudomonadati</taxon>
        <taxon>Bacteroidota</taxon>
        <taxon>Bacteroidia</taxon>
        <taxon>Bacteroidales</taxon>
        <taxon>Bacteroidaceae</taxon>
        <taxon>Bacteroides</taxon>
    </lineage>
</organism>
<comment type="caution">
    <text evidence="2">The sequence shown here is derived from an EMBL/GenBank/DDBJ whole genome shotgun (WGS) entry which is preliminary data.</text>
</comment>
<dbReference type="AlphaFoldDB" id="A0A413VYC2"/>
<evidence type="ECO:0000313" key="2">
    <source>
        <dbReference type="EMBL" id="RHB38585.1"/>
    </source>
</evidence>
<protein>
    <submittedName>
        <fullName evidence="2">RHS repeat-associated core domain-containing protein</fullName>
    </submittedName>
</protein>
<dbReference type="InterPro" id="IPR050708">
    <property type="entry name" value="T6SS_VgrG/RHS"/>
</dbReference>
<evidence type="ECO:0000313" key="3">
    <source>
        <dbReference type="Proteomes" id="UP000284379"/>
    </source>
</evidence>
<reference evidence="2 3" key="1">
    <citation type="submission" date="2018-08" db="EMBL/GenBank/DDBJ databases">
        <title>A genome reference for cultivated species of the human gut microbiota.</title>
        <authorList>
            <person name="Zou Y."/>
            <person name="Xue W."/>
            <person name="Luo G."/>
        </authorList>
    </citation>
    <scope>NUCLEOTIDE SEQUENCE [LARGE SCALE GENOMIC DNA]</scope>
    <source>
        <strain evidence="2 3">AM40-30BH</strain>
    </source>
</reference>
<dbReference type="RefSeq" id="WP_122200747.1">
    <property type="nucleotide sequence ID" value="NZ_CABJFV010000001.1"/>
</dbReference>
<dbReference type="InterPro" id="IPR022385">
    <property type="entry name" value="Rhs_assc_core"/>
</dbReference>
<evidence type="ECO:0000259" key="1">
    <source>
        <dbReference type="Pfam" id="PF20041"/>
    </source>
</evidence>
<gene>
    <name evidence="2" type="ORF">DW888_01915</name>
</gene>
<dbReference type="PANTHER" id="PTHR32305:SF15">
    <property type="entry name" value="PROTEIN RHSA-RELATED"/>
    <property type="match status" value="1"/>
</dbReference>
<accession>A0A413VYC2</accession>
<proteinExistence type="predicted"/>
<name>A0A413VYC2_9BACE</name>
<dbReference type="NCBIfam" id="TIGR03696">
    <property type="entry name" value="Rhs_assc_core"/>
    <property type="match status" value="1"/>
</dbReference>
<dbReference type="Pfam" id="PF20041">
    <property type="entry name" value="DUF6443"/>
    <property type="match status" value="1"/>
</dbReference>
<dbReference type="InterPro" id="IPR045619">
    <property type="entry name" value="DUF6443"/>
</dbReference>
<feature type="domain" description="DUF6443" evidence="1">
    <location>
        <begin position="34"/>
        <end position="161"/>
    </location>
</feature>
<sequence>MKRYLIFILFIGFVLLITNAQSHMQNYIRTFTPRVTVADATTISPEYVPAVTNYFDGLGRPIQTIYEGITPQSTDLVTMIEYDSIGRVSKEWLPVPISDGLTAAYRDPSYVKSQSVSFYDGDAYAYTQIAYDSSPLKRILKKTGPGASWHVNDKSVRLDYLTNTTTGILSVPYYTVEGGKLKKSGNYPIGTLYVNVTKDEDGITVYEFTDTEGKRIRYKNVDYVYDNLGHLRYVLPPRLQLKADGFYEVTPGSDLYNLAFVYTYDKRGNCLTKKLPGIAPIYYVYDRADRLILVQTPNQRPHAEWSFTKYDIYSRPVLSGTVILQNKNHSQLQDEYCNILVREYFVGVSQANCWGYSNETLPTTNLTVLKADYYDDYGFKALTSFGSILDYQVRSGFLSTHYPILTGAHTGSAVKTFDNSITTLLYTAYYYDIKGHLIQQRGNNLIGGYDHFYTSYDFSGEPLEILHEHSSSQISLLTERYSYEYDHRGRLINATHSLNDRSTVYIGHYSYDNLGRLISFGLFYNLSDINYSYNIRSWQTGISSIYYRESVHYGKWLGRILHEPYNGNPSGVSYSTSYIDPVSHALKESETIHQHYSYGEQDELVGATSVTFDGSGFSATNQLKEEGGSSPYLRLLRYYKNNSEDYAYLESSSNRLESIHEDGDDDVSSLPIQFVTKYPDGTPTFFYDANGNLSKELNRGITEIDYNILNLPNRITFENGSDIRFTYDADGVKHRADYKTVSNQILVPIGAPSLTGSGSLLVQHHTDYCGNFIYEDGVLKKIRIDGGYINYNASTGGGEYCYYIKDRMGNNRVVLSAARGVIQYADYYPYGIPFSEIPMEEDNFLHAGKELEKMHGLYWYDNGKRWYDPILCRFTTMDPLCEQFYDKNPYSYCAENPMKYGDPTGELASPYYDIDGNFLGVDENGFSGNIYITDSKTVDKYSKDNIINSKAIQADKNTTFVRSVSLTVAAESHIYTDVLKKSSDPNLDMSRLYNGEISVLEKPVTRGNDTYGKGYNDPYPDRRQAKYTEIDVGEEIKVTVSVRSYVTDLYTVESIWNQLGIHEYYGHGIKGWKGDKDHWRCYQAQMKHPSYRKLPQDQKKEIYGRYNEFYKKSQGY</sequence>
<dbReference type="PANTHER" id="PTHR32305">
    <property type="match status" value="1"/>
</dbReference>
<dbReference type="Proteomes" id="UP000284379">
    <property type="component" value="Unassembled WGS sequence"/>
</dbReference>
<dbReference type="EMBL" id="QSGO01000001">
    <property type="protein sequence ID" value="RHB38585.1"/>
    <property type="molecule type" value="Genomic_DNA"/>
</dbReference>